<keyword evidence="2" id="KW-1185">Reference proteome</keyword>
<gene>
    <name evidence="1" type="ORF">BJ085DRAFT_35669</name>
</gene>
<accession>A0A4P9ZUN0</accession>
<evidence type="ECO:0000313" key="1">
    <source>
        <dbReference type="EMBL" id="RKP37255.1"/>
    </source>
</evidence>
<protein>
    <submittedName>
        <fullName evidence="1">Uncharacterized protein</fullName>
    </submittedName>
</protein>
<evidence type="ECO:0000313" key="2">
    <source>
        <dbReference type="Proteomes" id="UP000268162"/>
    </source>
</evidence>
<dbReference type="Proteomes" id="UP000268162">
    <property type="component" value="Unassembled WGS sequence"/>
</dbReference>
<dbReference type="AlphaFoldDB" id="A0A4P9ZUN0"/>
<proteinExistence type="predicted"/>
<sequence>MMSEVAHDLVPGIARSTDPKYVEMVAPMLDLFRGKWGYVDYTTLTSPQQAATFPLLDVALELPVADVVNLITALATGEYSQETMGQVLVSTGSGLGSSVTAYMTKRPSMVENSQRTVLQEFVLVLIALWATSGHFNKLAELRGSWDSLKENIGTQGRDWLDEIVATLASTPGSRNDQPAQSGSQTCIQQLELNPLGRPSQARISGLQSKAVVDKECLNISNRRAVQLIPHSDGSTGVALRVNRSTFDLLISTEPTSNIKWLTENETSHILKSAQLLL</sequence>
<dbReference type="EMBL" id="ML002519">
    <property type="protein sequence ID" value="RKP37255.1"/>
    <property type="molecule type" value="Genomic_DNA"/>
</dbReference>
<reference evidence="2" key="1">
    <citation type="journal article" date="2018" name="Nat. Microbiol.">
        <title>Leveraging single-cell genomics to expand the fungal tree of life.</title>
        <authorList>
            <person name="Ahrendt S.R."/>
            <person name="Quandt C.A."/>
            <person name="Ciobanu D."/>
            <person name="Clum A."/>
            <person name="Salamov A."/>
            <person name="Andreopoulos B."/>
            <person name="Cheng J.F."/>
            <person name="Woyke T."/>
            <person name="Pelin A."/>
            <person name="Henrissat B."/>
            <person name="Reynolds N.K."/>
            <person name="Benny G.L."/>
            <person name="Smith M.E."/>
            <person name="James T.Y."/>
            <person name="Grigoriev I.V."/>
        </authorList>
    </citation>
    <scope>NUCLEOTIDE SEQUENCE [LARGE SCALE GENOMIC DNA]</scope>
    <source>
        <strain evidence="2">RSA 468</strain>
    </source>
</reference>
<name>A0A4P9ZUN0_9FUNG</name>
<organism evidence="1 2">
    <name type="scientific">Dimargaris cristalligena</name>
    <dbReference type="NCBI Taxonomy" id="215637"/>
    <lineage>
        <taxon>Eukaryota</taxon>
        <taxon>Fungi</taxon>
        <taxon>Fungi incertae sedis</taxon>
        <taxon>Zoopagomycota</taxon>
        <taxon>Kickxellomycotina</taxon>
        <taxon>Dimargaritomycetes</taxon>
        <taxon>Dimargaritales</taxon>
        <taxon>Dimargaritaceae</taxon>
        <taxon>Dimargaris</taxon>
    </lineage>
</organism>